<feature type="transmembrane region" description="Helical" evidence="6">
    <location>
        <begin position="49"/>
        <end position="69"/>
    </location>
</feature>
<name>A0A074ZFS8_AURSE</name>
<dbReference type="PANTHER" id="PTHR10963:SF42">
    <property type="entry name" value="PUTATIVE (AFU_ORTHOLOGUE AFUA_5G02280)-RELATED"/>
    <property type="match status" value="1"/>
</dbReference>
<dbReference type="PROSITE" id="PS51762">
    <property type="entry name" value="GH16_2"/>
    <property type="match status" value="1"/>
</dbReference>
<feature type="domain" description="GH16" evidence="7">
    <location>
        <begin position="82"/>
        <end position="349"/>
    </location>
</feature>
<dbReference type="Gene3D" id="2.60.120.200">
    <property type="match status" value="1"/>
</dbReference>
<reference evidence="8 9" key="1">
    <citation type="journal article" date="2014" name="BMC Genomics">
        <title>Genome sequencing of four Aureobasidium pullulans varieties: biotechnological potential, stress tolerance, and description of new species.</title>
        <authorList>
            <person name="Gostin Ar C."/>
            <person name="Ohm R.A."/>
            <person name="Kogej T."/>
            <person name="Sonjak S."/>
            <person name="Turk M."/>
            <person name="Zajc J."/>
            <person name="Zalar P."/>
            <person name="Grube M."/>
            <person name="Sun H."/>
            <person name="Han J."/>
            <person name="Sharma A."/>
            <person name="Chiniquy J."/>
            <person name="Ngan C.Y."/>
            <person name="Lipzen A."/>
            <person name="Barry K."/>
            <person name="Grigoriev I.V."/>
            <person name="Gunde-Cimerman N."/>
        </authorList>
    </citation>
    <scope>NUCLEOTIDE SEQUENCE [LARGE SCALE GENOMIC DNA]</scope>
    <source>
        <strain evidence="8 9">EXF-2481</strain>
    </source>
</reference>
<dbReference type="STRING" id="1043005.A0A074ZFS8"/>
<dbReference type="EMBL" id="KL584754">
    <property type="protein sequence ID" value="KEQ97466.1"/>
    <property type="molecule type" value="Genomic_DNA"/>
</dbReference>
<keyword evidence="9" id="KW-1185">Reference proteome</keyword>
<dbReference type="Proteomes" id="UP000030641">
    <property type="component" value="Unassembled WGS sequence"/>
</dbReference>
<evidence type="ECO:0000256" key="1">
    <source>
        <dbReference type="ARBA" id="ARBA00000124"/>
    </source>
</evidence>
<dbReference type="Pfam" id="PF26113">
    <property type="entry name" value="GH16_XgeA"/>
    <property type="match status" value="1"/>
</dbReference>
<dbReference type="CDD" id="cd02181">
    <property type="entry name" value="GH16_fungal_Lam16A_glucanase"/>
    <property type="match status" value="1"/>
</dbReference>
<dbReference type="EC" id="3.2.1.6" evidence="3"/>
<proteinExistence type="inferred from homology"/>
<keyword evidence="6" id="KW-0812">Transmembrane</keyword>
<dbReference type="InterPro" id="IPR000757">
    <property type="entry name" value="Beta-glucanase-like"/>
</dbReference>
<dbReference type="PANTHER" id="PTHR10963">
    <property type="entry name" value="GLYCOSYL HYDROLASE-RELATED"/>
    <property type="match status" value="1"/>
</dbReference>
<evidence type="ECO:0000259" key="7">
    <source>
        <dbReference type="PROSITE" id="PS51762"/>
    </source>
</evidence>
<keyword evidence="5" id="KW-0326">Glycosidase</keyword>
<keyword evidence="4 8" id="KW-0378">Hydrolase</keyword>
<evidence type="ECO:0000313" key="8">
    <source>
        <dbReference type="EMBL" id="KEQ97466.1"/>
    </source>
</evidence>
<comment type="similarity">
    <text evidence="2">Belongs to the glycosyl hydrolase 16 family.</text>
</comment>
<dbReference type="OMA" id="TEAYWEF"/>
<comment type="catalytic activity">
    <reaction evidence="1">
        <text>Endohydrolysis of (1-&gt;3)- or (1-&gt;4)-linkages in beta-D-glucans when the glucose residue whose reducing group is involved in the linkage to be hydrolyzed is itself substituted at C-3.</text>
        <dbReference type="EC" id="3.2.1.6"/>
    </reaction>
</comment>
<dbReference type="GO" id="GO:0052861">
    <property type="term" value="F:endo-1,3(4)-beta-glucanase activity"/>
    <property type="evidence" value="ECO:0007669"/>
    <property type="project" value="UniProtKB-EC"/>
</dbReference>
<evidence type="ECO:0000313" key="9">
    <source>
        <dbReference type="Proteomes" id="UP000030641"/>
    </source>
</evidence>
<dbReference type="AlphaFoldDB" id="A0A074ZFS8"/>
<evidence type="ECO:0000256" key="5">
    <source>
        <dbReference type="ARBA" id="ARBA00023295"/>
    </source>
</evidence>
<evidence type="ECO:0000256" key="2">
    <source>
        <dbReference type="ARBA" id="ARBA00006865"/>
    </source>
</evidence>
<dbReference type="SUPFAM" id="SSF49899">
    <property type="entry name" value="Concanavalin A-like lectins/glucanases"/>
    <property type="match status" value="1"/>
</dbReference>
<dbReference type="InterPro" id="IPR050546">
    <property type="entry name" value="Glycosyl_Hydrlase_16"/>
</dbReference>
<dbReference type="InParanoid" id="A0A074ZFS8"/>
<evidence type="ECO:0000256" key="6">
    <source>
        <dbReference type="SAM" id="Phobius"/>
    </source>
</evidence>
<evidence type="ECO:0000256" key="4">
    <source>
        <dbReference type="ARBA" id="ARBA00022801"/>
    </source>
</evidence>
<dbReference type="GeneID" id="25365986"/>
<organism evidence="8 9">
    <name type="scientific">Aureobasidium subglaciale (strain EXF-2481)</name>
    <name type="common">Aureobasidium pullulans var. subglaciale</name>
    <dbReference type="NCBI Taxonomy" id="1043005"/>
    <lineage>
        <taxon>Eukaryota</taxon>
        <taxon>Fungi</taxon>
        <taxon>Dikarya</taxon>
        <taxon>Ascomycota</taxon>
        <taxon>Pezizomycotina</taxon>
        <taxon>Dothideomycetes</taxon>
        <taxon>Dothideomycetidae</taxon>
        <taxon>Dothideales</taxon>
        <taxon>Saccotheciaceae</taxon>
        <taxon>Aureobasidium</taxon>
    </lineage>
</organism>
<keyword evidence="6" id="KW-0472">Membrane</keyword>
<sequence length="383" mass="42514">MEENKAFLPQGTSPETVYQDASLHNMEDQKTTTVNKLWPSNWSKKTRTVVAAIGVIVIILVTIPTIIILRRRDNNKLHNTYPDYHALNYTLSERWQGTNFFDNFDYHSTPDPAAGFVNYLDQATAESTNLTYAGEASAFLRADSTDTNAKNGRSSVRITSKKQFHTGLFVFDVKHTPYGCGTWPAVWMADPSDWPGNGEIDVVETVNQGNTGNQMALHTSKGCKMYSRRVQTGTIQGTNCYNGTNDNAGCAVMGASSSYGAEANDDGGAVYAMELRKAGIRMWIFNRDSPPGDLRQNNDTHPDPSSWGFPIADFPSTNCNIESHFKNQSIIANIDFCGSWASSVYSTQFKCPGKCEDFVATNASAFEKAYWEFASFRIYSVEE</sequence>
<dbReference type="FunFam" id="2.60.120.200:FF:000114">
    <property type="entry name" value="Probable endo-1,3(4)-beta-glucanase NFIA_089530"/>
    <property type="match status" value="1"/>
</dbReference>
<keyword evidence="6" id="KW-1133">Transmembrane helix</keyword>
<evidence type="ECO:0000256" key="3">
    <source>
        <dbReference type="ARBA" id="ARBA00012599"/>
    </source>
</evidence>
<protein>
    <recommendedName>
        <fullName evidence="3">endo-1,3(4)-beta-glucanase</fullName>
        <ecNumber evidence="3">3.2.1.6</ecNumber>
    </recommendedName>
</protein>
<dbReference type="OrthoDB" id="192832at2759"/>
<dbReference type="RefSeq" id="XP_013345902.1">
    <property type="nucleotide sequence ID" value="XM_013490448.1"/>
</dbReference>
<gene>
    <name evidence="8" type="ORF">AUEXF2481DRAFT_37982</name>
</gene>
<accession>A0A074ZFS8</accession>
<dbReference type="GO" id="GO:0009251">
    <property type="term" value="P:glucan catabolic process"/>
    <property type="evidence" value="ECO:0007669"/>
    <property type="project" value="TreeGrafter"/>
</dbReference>
<dbReference type="HOGENOM" id="CLU_016972_1_0_1"/>
<dbReference type="InterPro" id="IPR013320">
    <property type="entry name" value="ConA-like_dom_sf"/>
</dbReference>